<protein>
    <recommendedName>
        <fullName evidence="4">Aminopeptidase</fullName>
    </recommendedName>
</protein>
<comment type="caution">
    <text evidence="2">The sequence shown here is derived from an EMBL/GenBank/DDBJ whole genome shotgun (WGS) entry which is preliminary data.</text>
</comment>
<dbReference type="EMBL" id="VGIY01000473">
    <property type="protein sequence ID" value="MBM3318756.1"/>
    <property type="molecule type" value="Genomic_DNA"/>
</dbReference>
<proteinExistence type="predicted"/>
<feature type="region of interest" description="Disordered" evidence="1">
    <location>
        <begin position="1"/>
        <end position="20"/>
    </location>
</feature>
<dbReference type="SUPFAM" id="SSF144052">
    <property type="entry name" value="Thermophilic metalloprotease-like"/>
    <property type="match status" value="1"/>
</dbReference>
<feature type="non-terminal residue" evidence="2">
    <location>
        <position position="139"/>
    </location>
</feature>
<dbReference type="AlphaFoldDB" id="A0A937XAQ2"/>
<gene>
    <name evidence="2" type="ORF">FJY75_12970</name>
</gene>
<evidence type="ECO:0000313" key="2">
    <source>
        <dbReference type="EMBL" id="MBM3318756.1"/>
    </source>
</evidence>
<evidence type="ECO:0008006" key="4">
    <source>
        <dbReference type="Google" id="ProtNLM"/>
    </source>
</evidence>
<organism evidence="2 3">
    <name type="scientific">Eiseniibacteriota bacterium</name>
    <dbReference type="NCBI Taxonomy" id="2212470"/>
    <lineage>
        <taxon>Bacteria</taxon>
        <taxon>Candidatus Eiseniibacteriota</taxon>
    </lineage>
</organism>
<evidence type="ECO:0000313" key="3">
    <source>
        <dbReference type="Proteomes" id="UP000748308"/>
    </source>
</evidence>
<reference evidence="2" key="1">
    <citation type="submission" date="2019-03" db="EMBL/GenBank/DDBJ databases">
        <title>Lake Tanganyika Metagenome-Assembled Genomes (MAGs).</title>
        <authorList>
            <person name="Tran P."/>
        </authorList>
    </citation>
    <scope>NUCLEOTIDE SEQUENCE</scope>
    <source>
        <strain evidence="2">M_DeepCast_400m_m2_100</strain>
    </source>
</reference>
<sequence length="139" mass="14941">MSGQTASQRPGGGPPRAAGARLAEAARVAIEKVMRVRRGERVVIVTNPDHEVKAISEALYEAARARGADPTLIVQPRRRSVDLAADAVIHALRSAPEVLISISAEKLGKDRFGLDRPYRFPGVAGKWTHIFDALQGAGR</sequence>
<accession>A0A937XAQ2</accession>
<dbReference type="Proteomes" id="UP000748308">
    <property type="component" value="Unassembled WGS sequence"/>
</dbReference>
<evidence type="ECO:0000256" key="1">
    <source>
        <dbReference type="SAM" id="MobiDB-lite"/>
    </source>
</evidence>
<name>A0A937XAQ2_UNCEI</name>